<proteinExistence type="predicted"/>
<dbReference type="Pfam" id="PF00106">
    <property type="entry name" value="adh_short"/>
    <property type="match status" value="1"/>
</dbReference>
<gene>
    <name evidence="2" type="ORF">BDV96DRAFT_651350</name>
</gene>
<keyword evidence="1" id="KW-0560">Oxidoreductase</keyword>
<dbReference type="InterPro" id="IPR036291">
    <property type="entry name" value="NAD(P)-bd_dom_sf"/>
</dbReference>
<dbReference type="Gene3D" id="3.40.50.720">
    <property type="entry name" value="NAD(P)-binding Rossmann-like Domain"/>
    <property type="match status" value="1"/>
</dbReference>
<evidence type="ECO:0000256" key="1">
    <source>
        <dbReference type="ARBA" id="ARBA00023002"/>
    </source>
</evidence>
<organism evidence="2 3">
    <name type="scientific">Lophiotrema nucula</name>
    <dbReference type="NCBI Taxonomy" id="690887"/>
    <lineage>
        <taxon>Eukaryota</taxon>
        <taxon>Fungi</taxon>
        <taxon>Dikarya</taxon>
        <taxon>Ascomycota</taxon>
        <taxon>Pezizomycotina</taxon>
        <taxon>Dothideomycetes</taxon>
        <taxon>Pleosporomycetidae</taxon>
        <taxon>Pleosporales</taxon>
        <taxon>Lophiotremataceae</taxon>
        <taxon>Lophiotrema</taxon>
    </lineage>
</organism>
<dbReference type="GO" id="GO:0016491">
    <property type="term" value="F:oxidoreductase activity"/>
    <property type="evidence" value="ECO:0007669"/>
    <property type="project" value="UniProtKB-KW"/>
</dbReference>
<dbReference type="Proteomes" id="UP000799770">
    <property type="component" value="Unassembled WGS sequence"/>
</dbReference>
<evidence type="ECO:0000313" key="2">
    <source>
        <dbReference type="EMBL" id="KAF2110204.1"/>
    </source>
</evidence>
<keyword evidence="3" id="KW-1185">Reference proteome</keyword>
<protein>
    <recommendedName>
        <fullName evidence="4">Short-chain dehydrogenases/reductase</fullName>
    </recommendedName>
</protein>
<evidence type="ECO:0008006" key="4">
    <source>
        <dbReference type="Google" id="ProtNLM"/>
    </source>
</evidence>
<dbReference type="InterPro" id="IPR052228">
    <property type="entry name" value="Sec_Metab_Biosynth_Oxidored"/>
</dbReference>
<dbReference type="EMBL" id="ML977339">
    <property type="protein sequence ID" value="KAF2110204.1"/>
    <property type="molecule type" value="Genomic_DNA"/>
</dbReference>
<name>A0A6A5YTX5_9PLEO</name>
<dbReference type="SUPFAM" id="SSF51735">
    <property type="entry name" value="NAD(P)-binding Rossmann-fold domains"/>
    <property type="match status" value="1"/>
</dbReference>
<dbReference type="PANTHER" id="PTHR47534:SF2">
    <property type="entry name" value="KETOREDUCTASE (KR) DOMAIN-CONTAINING PROTEIN-RELATED"/>
    <property type="match status" value="1"/>
</dbReference>
<dbReference type="OrthoDB" id="2898509at2759"/>
<dbReference type="InterPro" id="IPR002347">
    <property type="entry name" value="SDR_fam"/>
</dbReference>
<accession>A0A6A5YTX5</accession>
<sequence>MVGLPAIRTHNASLKTLSPGLVGVFVGGTSGIGFSTAREFVRNVEAPHVYLVGRNQAEATRIIDELQKLNPSSQLNFIKSDVSLLRSVDEVCKEIKQKESKVNLLFMTAGYLTFAGREETTEGLDRKFSLHYYARMRFVQQLSPLLTAAANTPDPNGSLSRVISVLDPNVRAIPNFEDLSLKATFSLKNCATHAIAMNNFALERWSKEMPGTSFIHTSPGIVPTGVARPLGPVWSGMMKLVVLTTKPWQIPLKESGERHLYAATAPQFAPKAKSERAGDSVKGLDGRAGSGAYAISSDVEIHEQNVRSNTLREEGAEKRIWEHTEEVFRKIEETGKY</sequence>
<reference evidence="2" key="1">
    <citation type="journal article" date="2020" name="Stud. Mycol.">
        <title>101 Dothideomycetes genomes: a test case for predicting lifestyles and emergence of pathogens.</title>
        <authorList>
            <person name="Haridas S."/>
            <person name="Albert R."/>
            <person name="Binder M."/>
            <person name="Bloem J."/>
            <person name="Labutti K."/>
            <person name="Salamov A."/>
            <person name="Andreopoulos B."/>
            <person name="Baker S."/>
            <person name="Barry K."/>
            <person name="Bills G."/>
            <person name="Bluhm B."/>
            <person name="Cannon C."/>
            <person name="Castanera R."/>
            <person name="Culley D."/>
            <person name="Daum C."/>
            <person name="Ezra D."/>
            <person name="Gonzalez J."/>
            <person name="Henrissat B."/>
            <person name="Kuo A."/>
            <person name="Liang C."/>
            <person name="Lipzen A."/>
            <person name="Lutzoni F."/>
            <person name="Magnuson J."/>
            <person name="Mondo S."/>
            <person name="Nolan M."/>
            <person name="Ohm R."/>
            <person name="Pangilinan J."/>
            <person name="Park H.-J."/>
            <person name="Ramirez L."/>
            <person name="Alfaro M."/>
            <person name="Sun H."/>
            <person name="Tritt A."/>
            <person name="Yoshinaga Y."/>
            <person name="Zwiers L.-H."/>
            <person name="Turgeon B."/>
            <person name="Goodwin S."/>
            <person name="Spatafora J."/>
            <person name="Crous P."/>
            <person name="Grigoriev I."/>
        </authorList>
    </citation>
    <scope>NUCLEOTIDE SEQUENCE</scope>
    <source>
        <strain evidence="2">CBS 627.86</strain>
    </source>
</reference>
<dbReference type="AlphaFoldDB" id="A0A6A5YTX5"/>
<evidence type="ECO:0000313" key="3">
    <source>
        <dbReference type="Proteomes" id="UP000799770"/>
    </source>
</evidence>
<dbReference type="PANTHER" id="PTHR47534">
    <property type="entry name" value="YALI0E05731P"/>
    <property type="match status" value="1"/>
</dbReference>